<dbReference type="InterPro" id="IPR013763">
    <property type="entry name" value="Cyclin-like_dom"/>
</dbReference>
<evidence type="ECO:0000313" key="7">
    <source>
        <dbReference type="EMBL" id="SGZ41839.1"/>
    </source>
</evidence>
<dbReference type="GO" id="GO:0051301">
    <property type="term" value="P:cell division"/>
    <property type="evidence" value="ECO:0007669"/>
    <property type="project" value="UniProtKB-KW"/>
</dbReference>
<reference evidence="8" key="1">
    <citation type="submission" date="2016-11" db="EMBL/GenBank/DDBJ databases">
        <authorList>
            <person name="Guldener U."/>
        </authorList>
    </citation>
    <scope>NUCLEOTIDE SEQUENCE [LARGE SCALE GENOMIC DNA]</scope>
</reference>
<dbReference type="SMART" id="SM00385">
    <property type="entry name" value="CYCLIN"/>
    <property type="match status" value="1"/>
</dbReference>
<dbReference type="PANTHER" id="PTHR10177">
    <property type="entry name" value="CYCLINS"/>
    <property type="match status" value="1"/>
</dbReference>
<dbReference type="SUPFAM" id="SSF47954">
    <property type="entry name" value="Cyclin-like"/>
    <property type="match status" value="1"/>
</dbReference>
<keyword evidence="3" id="KW-0131">Cell cycle</keyword>
<gene>
    <name evidence="7" type="ORF">HGUI_04040</name>
</gene>
<dbReference type="EMBL" id="FQNF01000177">
    <property type="protein sequence ID" value="SGZ41839.1"/>
    <property type="molecule type" value="Genomic_DNA"/>
</dbReference>
<feature type="domain" description="Cyclin-like" evidence="6">
    <location>
        <begin position="203"/>
        <end position="287"/>
    </location>
</feature>
<protein>
    <recommendedName>
        <fullName evidence="6">Cyclin-like domain-containing protein</fullName>
    </recommendedName>
</protein>
<sequence length="486" mass="56587">MNETSSNKLLNAVDFSDLNGLDATTLLTMNSTIGSPVQDKPLLMSSPPKDITNDDKLMKKRKLDDEDKSSFLKDKNSRKRQLQSTYQKFDENTEDNLLDSDFLYGSDVDINKINKDSLLTTVSQNIFNACEETNVNITNREFYYMNNDEAYENLAFSNEYKDDILKNLYALEDSYKPIMNPCLVDREVSRIFIKPSMRAILIDWLLQVSKSFRLSKASFFLTMSILDRYLSCNRVSLKKLQLLAITAIFMAAKCEEVKLPKLSKYCEMTDKSYTTDEMLSAEMAILQSLEFKMSPPSPEIFLFEYLNIFRKEMNINLKRKSPIKNQMDGDELYRYTRLLLQTSYEEDMIENFGYLLFQYILTSPQFIHLKTSYQCSLAAYMIRLMYHQDMQHSMNDVVEKYIKENIDSESCVLDKLTTYETKIEQIWPNNMIAITNGIVADEDFQEHIRVLIMEIADPSTNLPSIANQENYHYCAVLKNYCNLLNN</sequence>
<evidence type="ECO:0000259" key="6">
    <source>
        <dbReference type="SMART" id="SM00385"/>
    </source>
</evidence>
<comment type="similarity">
    <text evidence="4">Belongs to the cyclin family.</text>
</comment>
<evidence type="ECO:0000256" key="2">
    <source>
        <dbReference type="ARBA" id="ARBA00023127"/>
    </source>
</evidence>
<proteinExistence type="inferred from homology"/>
<dbReference type="VEuPathDB" id="FungiDB:HGUI_04040"/>
<evidence type="ECO:0000256" key="1">
    <source>
        <dbReference type="ARBA" id="ARBA00022618"/>
    </source>
</evidence>
<accession>A0A1L0D3U1</accession>
<name>A0A1L0D3U1_9ASCO</name>
<dbReference type="Gene3D" id="1.10.472.10">
    <property type="entry name" value="Cyclin-like"/>
    <property type="match status" value="2"/>
</dbReference>
<dbReference type="OrthoDB" id="5590282at2759"/>
<dbReference type="Pfam" id="PF00134">
    <property type="entry name" value="Cyclin_N"/>
    <property type="match status" value="1"/>
</dbReference>
<dbReference type="InterPro" id="IPR006671">
    <property type="entry name" value="Cyclin_N"/>
</dbReference>
<evidence type="ECO:0000256" key="4">
    <source>
        <dbReference type="RuleBase" id="RU000383"/>
    </source>
</evidence>
<dbReference type="PROSITE" id="PS00292">
    <property type="entry name" value="CYCLINS"/>
    <property type="match status" value="1"/>
</dbReference>
<evidence type="ECO:0000313" key="8">
    <source>
        <dbReference type="Proteomes" id="UP000183365"/>
    </source>
</evidence>
<dbReference type="AlphaFoldDB" id="A0A1L0D3U1"/>
<dbReference type="InterPro" id="IPR048258">
    <property type="entry name" value="Cyclins_cyclin-box"/>
</dbReference>
<dbReference type="GO" id="GO:0044772">
    <property type="term" value="P:mitotic cell cycle phase transition"/>
    <property type="evidence" value="ECO:0007669"/>
    <property type="project" value="UniProtKB-ARBA"/>
</dbReference>
<organism evidence="7 8">
    <name type="scientific">Hanseniaspora guilliermondii</name>
    <dbReference type="NCBI Taxonomy" id="56406"/>
    <lineage>
        <taxon>Eukaryota</taxon>
        <taxon>Fungi</taxon>
        <taxon>Dikarya</taxon>
        <taxon>Ascomycota</taxon>
        <taxon>Saccharomycotina</taxon>
        <taxon>Saccharomycetes</taxon>
        <taxon>Saccharomycodales</taxon>
        <taxon>Saccharomycodaceae</taxon>
        <taxon>Hanseniaspora</taxon>
    </lineage>
</organism>
<keyword evidence="8" id="KW-1185">Reference proteome</keyword>
<dbReference type="Proteomes" id="UP000183365">
    <property type="component" value="Unassembled WGS sequence"/>
</dbReference>
<evidence type="ECO:0000256" key="3">
    <source>
        <dbReference type="ARBA" id="ARBA00023306"/>
    </source>
</evidence>
<dbReference type="GO" id="GO:0016538">
    <property type="term" value="F:cyclin-dependent protein serine/threonine kinase regulator activity"/>
    <property type="evidence" value="ECO:0007669"/>
    <property type="project" value="UniProtKB-ARBA"/>
</dbReference>
<keyword evidence="1" id="KW-0132">Cell division</keyword>
<evidence type="ECO:0000256" key="5">
    <source>
        <dbReference type="SAM" id="MobiDB-lite"/>
    </source>
</evidence>
<keyword evidence="2 4" id="KW-0195">Cyclin</keyword>
<dbReference type="FunFam" id="1.10.472.10:FF:000001">
    <property type="entry name" value="G2/mitotic-specific cyclin"/>
    <property type="match status" value="1"/>
</dbReference>
<feature type="region of interest" description="Disordered" evidence="5">
    <location>
        <begin position="36"/>
        <end position="55"/>
    </location>
</feature>
<dbReference type="InterPro" id="IPR036915">
    <property type="entry name" value="Cyclin-like_sf"/>
</dbReference>
<dbReference type="InterPro" id="IPR039361">
    <property type="entry name" value="Cyclin"/>
</dbReference>